<feature type="chain" id="PRO_5040253540" evidence="2">
    <location>
        <begin position="24"/>
        <end position="1324"/>
    </location>
</feature>
<keyword evidence="2" id="KW-0732">Signal</keyword>
<reference evidence="3" key="1">
    <citation type="submission" date="2020-06" db="EMBL/GenBank/DDBJ databases">
        <authorList>
            <consortium name="Plant Systems Biology data submission"/>
        </authorList>
    </citation>
    <scope>NUCLEOTIDE SEQUENCE</scope>
    <source>
        <strain evidence="3">D6</strain>
    </source>
</reference>
<feature type="region of interest" description="Disordered" evidence="1">
    <location>
        <begin position="536"/>
        <end position="561"/>
    </location>
</feature>
<name>A0A9N8E3S6_9STRA</name>
<dbReference type="EMBL" id="CAICTM010000471">
    <property type="protein sequence ID" value="CAB9511189.1"/>
    <property type="molecule type" value="Genomic_DNA"/>
</dbReference>
<accession>A0A9N8E3S6</accession>
<comment type="caution">
    <text evidence="3">The sequence shown here is derived from an EMBL/GenBank/DDBJ whole genome shotgun (WGS) entry which is preliminary data.</text>
</comment>
<keyword evidence="4" id="KW-1185">Reference proteome</keyword>
<evidence type="ECO:0000313" key="3">
    <source>
        <dbReference type="EMBL" id="CAB9511189.1"/>
    </source>
</evidence>
<gene>
    <name evidence="3" type="ORF">SEMRO_472_G149970.1</name>
</gene>
<proteinExistence type="predicted"/>
<evidence type="ECO:0000256" key="1">
    <source>
        <dbReference type="SAM" id="MobiDB-lite"/>
    </source>
</evidence>
<dbReference type="Proteomes" id="UP001153069">
    <property type="component" value="Unassembled WGS sequence"/>
</dbReference>
<protein>
    <submittedName>
        <fullName evidence="3">Uncharacterized protein</fullName>
    </submittedName>
</protein>
<feature type="compositionally biased region" description="Low complexity" evidence="1">
    <location>
        <begin position="538"/>
        <end position="557"/>
    </location>
</feature>
<evidence type="ECO:0000256" key="2">
    <source>
        <dbReference type="SAM" id="SignalP"/>
    </source>
</evidence>
<sequence>MKLQLMSPLWALWIFCSLSRSDATNSATDQAGHFEDASETSYFESVLVVTHLVDSEILLKSKLPKAQSQQDGNTNNNEMETLIRDTFNQRAEAMCDPHQTRLLQLRTDWTALRAEMGRQTKHHESTVISDDQTSSLVALPVQYHIMGICQGCKQDGVPVIFDNDGGSSSIKQEENDVKPERLNCPPNPVSMTREDFQQALQQALQDQREHYSAAAARDPSTKLFFGVSSMIEHVQQQQQQPEQQTRQLEDTFDFPCIEDDPKTVLQSTLVLQLPGDWTEYYTNLTLVEDAFVDVYNRLTFLLCDSPFFRKVTSVSAELGQAGFNDVSNTTQVQFDVQADCRNECPASLALFDFSTTTTTGTNSSDNNPLDAGDPINTGNTSLVDDPTAVVILANRQGPTPCSCPRNVEVDPPIRAPTVAEFASVFEQDVESIYQDLVAAAASEELFTGEIETVACDDDVRIFTSYAFVDLITAGDESSLQESEKQALQDAFRVIYNRLAFLSCDPFFRQVIDATLEEDETVRQRVLQQLQEESDGSYNNNATAFNMTNTTNTTTTTTVPDERSISGSLFSVTGTCRGCPVTSTGSFQLFDDTFRRSLREEYEQSTRSKRLPRFTPPRRNLEEDSCVCPVEVQVEQLSINEFVVSYNEELEDLQEQGVLVSIETVQELQEGQQVGCEGEIRTFTTKVFADVTLYADDLSDEEKSSLEYLFQDTYNSLTFALCDGLFRSVVNVNLDSTGASPLGFRRRGLQQEQGIYNGTSFNATSNATSTLEDVGVQPGDNQGVTPEVFQVAFNDRVKEEQQLQGGSLDAVNVTVDSILEGQEVECGPEPQEFATTVFADVSLDYDELTPEQVATLEGVFQSSYNALAFSVCDSLFRSVVDVSLQTGETARRLQADSSGLDNDNSAFLNTTHNATNTSSADGAVLSGRAAVFSVTGQCRGCPVSDTGQFSLFDDAFRRRRELSEMDQDLFSIPRGLLEAETFCVCPSGVEPGQQEGPTSEVFQVVFSAQVEKERKESGALDGVEVSVDNLIEGQEVNCSSDVQLFTTSVYVDVSLSLEELNDDQKAVLESTFQDTYNDMAFSVCDGLFRSVVGVNLEKESSEQLFSNRQLQETSLSFLNGTLNGNGTNSSSLINETSVGRNTLFSVTGQEKEAGTLGDINVTADAIVEGQIVDCEPTQEEFRSEIFSDLQVNLTSLTVEEVTLLEEAFRDVYNNMAFFSCDTYFRALEEVQLRIGQPEKIFPNRRLEEASNYTSFDNFTNTTNTTLAENSTYAVQTYVGNTLFSVTGSCRNCPVSDAGYFNIFDDAFRRRSLEESREFIVQHTRI</sequence>
<organism evidence="3 4">
    <name type="scientific">Seminavis robusta</name>
    <dbReference type="NCBI Taxonomy" id="568900"/>
    <lineage>
        <taxon>Eukaryota</taxon>
        <taxon>Sar</taxon>
        <taxon>Stramenopiles</taxon>
        <taxon>Ochrophyta</taxon>
        <taxon>Bacillariophyta</taxon>
        <taxon>Bacillariophyceae</taxon>
        <taxon>Bacillariophycidae</taxon>
        <taxon>Naviculales</taxon>
        <taxon>Naviculaceae</taxon>
        <taxon>Seminavis</taxon>
    </lineage>
</organism>
<evidence type="ECO:0000313" key="4">
    <source>
        <dbReference type="Proteomes" id="UP001153069"/>
    </source>
</evidence>
<dbReference type="OrthoDB" id="57480at2759"/>
<feature type="compositionally biased region" description="Low complexity" evidence="1">
    <location>
        <begin position="357"/>
        <end position="367"/>
    </location>
</feature>
<feature type="region of interest" description="Disordered" evidence="1">
    <location>
        <begin position="357"/>
        <end position="378"/>
    </location>
</feature>
<feature type="signal peptide" evidence="2">
    <location>
        <begin position="1"/>
        <end position="23"/>
    </location>
</feature>